<dbReference type="SUPFAM" id="SSF55347">
    <property type="entry name" value="Glyceraldehyde-3-phosphate dehydrogenase-like, C-terminal domain"/>
    <property type="match status" value="1"/>
</dbReference>
<dbReference type="SUPFAM" id="SSF51735">
    <property type="entry name" value="NAD(P)-binding Rossmann-fold domains"/>
    <property type="match status" value="1"/>
</dbReference>
<dbReference type="Pfam" id="PF01408">
    <property type="entry name" value="GFO_IDH_MocA"/>
    <property type="match status" value="1"/>
</dbReference>
<reference evidence="5" key="1">
    <citation type="submission" date="2020-05" db="EMBL/GenBank/DDBJ databases">
        <authorList>
            <person name="Chiriac C."/>
            <person name="Salcher M."/>
            <person name="Ghai R."/>
            <person name="Kavagutti S V."/>
        </authorList>
    </citation>
    <scope>NUCLEOTIDE SEQUENCE</scope>
</reference>
<evidence type="ECO:0000256" key="2">
    <source>
        <dbReference type="ARBA" id="ARBA00023002"/>
    </source>
</evidence>
<gene>
    <name evidence="5" type="ORF">UFOPK2576_00361</name>
</gene>
<keyword evidence="2" id="KW-0560">Oxidoreductase</keyword>
<dbReference type="InterPro" id="IPR055170">
    <property type="entry name" value="GFO_IDH_MocA-like_dom"/>
</dbReference>
<evidence type="ECO:0000259" key="3">
    <source>
        <dbReference type="Pfam" id="PF01408"/>
    </source>
</evidence>
<dbReference type="AlphaFoldDB" id="A0A6J6NTL0"/>
<dbReference type="GO" id="GO:0016491">
    <property type="term" value="F:oxidoreductase activity"/>
    <property type="evidence" value="ECO:0007669"/>
    <property type="project" value="UniProtKB-KW"/>
</dbReference>
<feature type="domain" description="Gfo/Idh/MocA-like oxidoreductase N-terminal" evidence="3">
    <location>
        <begin position="9"/>
        <end position="122"/>
    </location>
</feature>
<dbReference type="InterPro" id="IPR050984">
    <property type="entry name" value="Gfo/Idh/MocA_domain"/>
</dbReference>
<dbReference type="PANTHER" id="PTHR22604:SF105">
    <property type="entry name" value="TRANS-1,2-DIHYDROBENZENE-1,2-DIOL DEHYDROGENASE"/>
    <property type="match status" value="1"/>
</dbReference>
<comment type="similarity">
    <text evidence="1">Belongs to the Gfo/Idh/MocA family.</text>
</comment>
<name>A0A6J6NTL0_9ZZZZ</name>
<dbReference type="EMBL" id="CAEZXQ010000031">
    <property type="protein sequence ID" value="CAB4689827.1"/>
    <property type="molecule type" value="Genomic_DNA"/>
</dbReference>
<protein>
    <submittedName>
        <fullName evidence="5">Unannotated protein</fullName>
    </submittedName>
</protein>
<dbReference type="GO" id="GO:0000166">
    <property type="term" value="F:nucleotide binding"/>
    <property type="evidence" value="ECO:0007669"/>
    <property type="project" value="InterPro"/>
</dbReference>
<dbReference type="InterPro" id="IPR000683">
    <property type="entry name" value="Gfo/Idh/MocA-like_OxRdtase_N"/>
</dbReference>
<dbReference type="Gene3D" id="3.30.360.10">
    <property type="entry name" value="Dihydrodipicolinate Reductase, domain 2"/>
    <property type="match status" value="1"/>
</dbReference>
<accession>A0A6J6NTL0</accession>
<proteinExistence type="inferred from homology"/>
<dbReference type="PANTHER" id="PTHR22604">
    <property type="entry name" value="OXIDOREDUCTASES"/>
    <property type="match status" value="1"/>
</dbReference>
<feature type="domain" description="GFO/IDH/MocA-like oxidoreductase" evidence="4">
    <location>
        <begin position="134"/>
        <end position="250"/>
    </location>
</feature>
<organism evidence="5">
    <name type="scientific">freshwater metagenome</name>
    <dbReference type="NCBI Taxonomy" id="449393"/>
    <lineage>
        <taxon>unclassified sequences</taxon>
        <taxon>metagenomes</taxon>
        <taxon>ecological metagenomes</taxon>
    </lineage>
</organism>
<sequence length="334" mass="37218">MGKYEPVNWGFLATGLIADWMANDLKGVPGQNIIAVGSRTIENANRFGDKYNIKNRHGSYEALVADPEVDAIYIASTHPWHVDHVLLALNAGKHVLCEKPFAMNANEAKMMVDKAREKKLLLVEAMWTRFLPHIRQLRKVLAAKTIGDIIYVAADHGQWFAEDPKFRLFAPELGGGALLDLGIYPISFTHLVLGKPKTITAVSKKAFTGVDGNTSAMFTYENDAIAMINTTNLSLTSNTAVINGRLGRIEIDTTFYRPTSFRVIMKDGAVTEYPKNYPGNHDGLGLREEVIEFGNLLRAGKTESDEMPLDETVSIMQTLDEIRKQIGLKFDYER</sequence>
<dbReference type="Pfam" id="PF22725">
    <property type="entry name" value="GFO_IDH_MocA_C3"/>
    <property type="match status" value="1"/>
</dbReference>
<dbReference type="Gene3D" id="3.40.50.720">
    <property type="entry name" value="NAD(P)-binding Rossmann-like Domain"/>
    <property type="match status" value="1"/>
</dbReference>
<evidence type="ECO:0000313" key="5">
    <source>
        <dbReference type="EMBL" id="CAB4689827.1"/>
    </source>
</evidence>
<evidence type="ECO:0000256" key="1">
    <source>
        <dbReference type="ARBA" id="ARBA00010928"/>
    </source>
</evidence>
<evidence type="ECO:0000259" key="4">
    <source>
        <dbReference type="Pfam" id="PF22725"/>
    </source>
</evidence>
<dbReference type="InterPro" id="IPR036291">
    <property type="entry name" value="NAD(P)-bd_dom_sf"/>
</dbReference>